<keyword evidence="5 8" id="KW-0812">Transmembrane</keyword>
<feature type="transmembrane region" description="Helical" evidence="8">
    <location>
        <begin position="314"/>
        <end position="341"/>
    </location>
</feature>
<evidence type="ECO:0000256" key="3">
    <source>
        <dbReference type="ARBA" id="ARBA00022448"/>
    </source>
</evidence>
<evidence type="ECO:0000256" key="5">
    <source>
        <dbReference type="ARBA" id="ARBA00022692"/>
    </source>
</evidence>
<dbReference type="Gene3D" id="1.10.3720.10">
    <property type="entry name" value="MetI-like"/>
    <property type="match status" value="1"/>
</dbReference>
<evidence type="ECO:0000256" key="8">
    <source>
        <dbReference type="RuleBase" id="RU363032"/>
    </source>
</evidence>
<evidence type="ECO:0000256" key="6">
    <source>
        <dbReference type="ARBA" id="ARBA00022989"/>
    </source>
</evidence>
<feature type="compositionally biased region" description="Low complexity" evidence="9">
    <location>
        <begin position="36"/>
        <end position="56"/>
    </location>
</feature>
<evidence type="ECO:0000256" key="9">
    <source>
        <dbReference type="SAM" id="MobiDB-lite"/>
    </source>
</evidence>
<dbReference type="InterPro" id="IPR035906">
    <property type="entry name" value="MetI-like_sf"/>
</dbReference>
<feature type="domain" description="ABC transmembrane type-1" evidence="10">
    <location>
        <begin position="126"/>
        <end position="335"/>
    </location>
</feature>
<comment type="similarity">
    <text evidence="2">Belongs to the binding-protein-dependent transport system permease family. CysTW subfamily.</text>
</comment>
<evidence type="ECO:0000256" key="4">
    <source>
        <dbReference type="ARBA" id="ARBA00022475"/>
    </source>
</evidence>
<proteinExistence type="inferred from homology"/>
<keyword evidence="6 8" id="KW-1133">Transmembrane helix</keyword>
<keyword evidence="3 8" id="KW-0813">Transport</keyword>
<dbReference type="InterPro" id="IPR000515">
    <property type="entry name" value="MetI-like"/>
</dbReference>
<name>A0ABT7TKK7_9MICO</name>
<dbReference type="RefSeq" id="WP_289470997.1">
    <property type="nucleotide sequence ID" value="NZ_JAUCMM010000010.1"/>
</dbReference>
<reference evidence="11 12" key="1">
    <citation type="submission" date="2023-06" db="EMBL/GenBank/DDBJ databases">
        <authorList>
            <person name="Feng G."/>
            <person name="Li J."/>
            <person name="Zhu H."/>
        </authorList>
    </citation>
    <scope>NUCLEOTIDE SEQUENCE [LARGE SCALE GENOMIC DNA]</scope>
    <source>
        <strain evidence="11 12">RHCJP20</strain>
    </source>
</reference>
<evidence type="ECO:0000256" key="2">
    <source>
        <dbReference type="ARBA" id="ARBA00007069"/>
    </source>
</evidence>
<feature type="transmembrane region" description="Helical" evidence="8">
    <location>
        <begin position="74"/>
        <end position="96"/>
    </location>
</feature>
<evidence type="ECO:0000313" key="11">
    <source>
        <dbReference type="EMBL" id="MDM7889409.1"/>
    </source>
</evidence>
<dbReference type="PANTHER" id="PTHR42929:SF1">
    <property type="entry name" value="INNER MEMBRANE ABC TRANSPORTER PERMEASE PROTEIN YDCU-RELATED"/>
    <property type="match status" value="1"/>
</dbReference>
<organism evidence="11 12">
    <name type="scientific">Curtobacterium subtropicum</name>
    <dbReference type="NCBI Taxonomy" id="3055138"/>
    <lineage>
        <taxon>Bacteria</taxon>
        <taxon>Bacillati</taxon>
        <taxon>Actinomycetota</taxon>
        <taxon>Actinomycetes</taxon>
        <taxon>Micrococcales</taxon>
        <taxon>Microbacteriaceae</taxon>
        <taxon>Curtobacterium</taxon>
    </lineage>
</organism>
<feature type="transmembrane region" description="Helical" evidence="8">
    <location>
        <begin position="130"/>
        <end position="154"/>
    </location>
</feature>
<feature type="region of interest" description="Disordered" evidence="9">
    <location>
        <begin position="1"/>
        <end position="69"/>
    </location>
</feature>
<evidence type="ECO:0000313" key="12">
    <source>
        <dbReference type="Proteomes" id="UP001235720"/>
    </source>
</evidence>
<dbReference type="CDD" id="cd06261">
    <property type="entry name" value="TM_PBP2"/>
    <property type="match status" value="1"/>
</dbReference>
<comment type="subcellular location">
    <subcellularLocation>
        <location evidence="1 8">Cell membrane</location>
        <topology evidence="1 8">Multi-pass membrane protein</topology>
    </subcellularLocation>
</comment>
<feature type="transmembrane region" description="Helical" evidence="8">
    <location>
        <begin position="174"/>
        <end position="198"/>
    </location>
</feature>
<keyword evidence="7 8" id="KW-0472">Membrane</keyword>
<comment type="caution">
    <text evidence="11">The sequence shown here is derived from an EMBL/GenBank/DDBJ whole genome shotgun (WGS) entry which is preliminary data.</text>
</comment>
<evidence type="ECO:0000256" key="1">
    <source>
        <dbReference type="ARBA" id="ARBA00004651"/>
    </source>
</evidence>
<sequence>MTTASAPSGASAFVPGQPGQPGPAGQPGPGHPPVPAATGVAPAGSSAVGSAADAPVVPAPAPQRRAPSRRRPGLAWLGLTPFAAYVLLFLAVPAVIAVGSGFTTGDGAFTLANLAAFRDPSVLRAFGGSFGLSAVSAVIGAVVGAVVCWALSALRPDGFVRSMIDSAASVLAQFGGVMLAFAFIATIGAQGLVTTWLVSAFGLDLNADGAFLYTVPGLVIPYVYFQVPLMVLTFMPALEGVRSQWGEAAATLGASRATYWRRIALPVLAPAFWGSLLLLFANAFSSFATAAALISQGGIVPLTIRTQLTSETIIGLQNVAGVLALGMVVVMAVVMGAYSLLQRRAARWQR</sequence>
<keyword evidence="4" id="KW-1003">Cell membrane</keyword>
<feature type="transmembrane region" description="Helical" evidence="8">
    <location>
        <begin position="271"/>
        <end position="294"/>
    </location>
</feature>
<keyword evidence="12" id="KW-1185">Reference proteome</keyword>
<gene>
    <name evidence="11" type="ORF">QUG98_13200</name>
</gene>
<evidence type="ECO:0000259" key="10">
    <source>
        <dbReference type="PROSITE" id="PS50928"/>
    </source>
</evidence>
<dbReference type="SUPFAM" id="SSF161098">
    <property type="entry name" value="MetI-like"/>
    <property type="match status" value="1"/>
</dbReference>
<feature type="transmembrane region" description="Helical" evidence="8">
    <location>
        <begin position="210"/>
        <end position="234"/>
    </location>
</feature>
<dbReference type="Pfam" id="PF00528">
    <property type="entry name" value="BPD_transp_1"/>
    <property type="match status" value="1"/>
</dbReference>
<dbReference type="PANTHER" id="PTHR42929">
    <property type="entry name" value="INNER MEMBRANE ABC TRANSPORTER PERMEASE PROTEIN YDCU-RELATED-RELATED"/>
    <property type="match status" value="1"/>
</dbReference>
<feature type="compositionally biased region" description="Pro residues" evidence="9">
    <location>
        <begin position="18"/>
        <end position="35"/>
    </location>
</feature>
<evidence type="ECO:0000256" key="7">
    <source>
        <dbReference type="ARBA" id="ARBA00023136"/>
    </source>
</evidence>
<dbReference type="EMBL" id="JAUCMM010000010">
    <property type="protein sequence ID" value="MDM7889409.1"/>
    <property type="molecule type" value="Genomic_DNA"/>
</dbReference>
<dbReference type="Proteomes" id="UP001235720">
    <property type="component" value="Unassembled WGS sequence"/>
</dbReference>
<protein>
    <submittedName>
        <fullName evidence="11">ABC transporter permease subunit</fullName>
    </submittedName>
</protein>
<accession>A0ABT7TKK7</accession>
<dbReference type="PROSITE" id="PS50928">
    <property type="entry name" value="ABC_TM1"/>
    <property type="match status" value="1"/>
</dbReference>